<dbReference type="Proteomes" id="UP000018050">
    <property type="component" value="Unassembled WGS sequence"/>
</dbReference>
<dbReference type="EMBL" id="HG670470">
    <property type="protein sequence ID" value="CDI76818.1"/>
    <property type="molecule type" value="Genomic_DNA"/>
</dbReference>
<feature type="compositionally biased region" description="Basic and acidic residues" evidence="1">
    <location>
        <begin position="37"/>
        <end position="58"/>
    </location>
</feature>
<accession>U6GBU4</accession>
<dbReference type="GeneID" id="25270051"/>
<protein>
    <submittedName>
        <fullName evidence="2">Uncharacterized protein</fullName>
    </submittedName>
</protein>
<reference evidence="2" key="1">
    <citation type="submission" date="2013-10" db="EMBL/GenBank/DDBJ databases">
        <title>Genomic analysis of the causative agents of coccidiosis in chickens.</title>
        <authorList>
            <person name="Reid A.J."/>
            <person name="Blake D."/>
            <person name="Billington K."/>
            <person name="Browne H."/>
            <person name="Dunn M."/>
            <person name="Hung S."/>
            <person name="Kawahara F."/>
            <person name="Miranda-Saavedra D."/>
            <person name="Mourier T."/>
            <person name="Nagra H."/>
            <person name="Otto T.D."/>
            <person name="Rawlings N."/>
            <person name="Sanchez A."/>
            <person name="Sanders M."/>
            <person name="Subramaniam C."/>
            <person name="Tay Y."/>
            <person name="Dear P."/>
            <person name="Doerig C."/>
            <person name="Gruber A."/>
            <person name="Parkinson J."/>
            <person name="Shirley M."/>
            <person name="Wan K.L."/>
            <person name="Berriman M."/>
            <person name="Tomley F."/>
            <person name="Pain A."/>
        </authorList>
    </citation>
    <scope>NUCLEOTIDE SEQUENCE</scope>
    <source>
        <strain evidence="2">Houghton</strain>
    </source>
</reference>
<sequence length="77" mass="8495">MSVGGNGTEMKTWQEVKEMREKAARNGPETARLLSGGDEKKAEKESKNQETGKKRETANETITIEDDDVVAEAVQEV</sequence>
<proteinExistence type="predicted"/>
<dbReference type="RefSeq" id="XP_013252704.1">
    <property type="nucleotide sequence ID" value="XM_013397250.1"/>
</dbReference>
<feature type="region of interest" description="Disordered" evidence="1">
    <location>
        <begin position="20"/>
        <end position="63"/>
    </location>
</feature>
<name>U6GBU4_EIMAC</name>
<organism evidence="2 3">
    <name type="scientific">Eimeria acervulina</name>
    <name type="common">Coccidian parasite</name>
    <dbReference type="NCBI Taxonomy" id="5801"/>
    <lineage>
        <taxon>Eukaryota</taxon>
        <taxon>Sar</taxon>
        <taxon>Alveolata</taxon>
        <taxon>Apicomplexa</taxon>
        <taxon>Conoidasida</taxon>
        <taxon>Coccidia</taxon>
        <taxon>Eucoccidiorida</taxon>
        <taxon>Eimeriorina</taxon>
        <taxon>Eimeriidae</taxon>
        <taxon>Eimeria</taxon>
    </lineage>
</organism>
<evidence type="ECO:0000256" key="1">
    <source>
        <dbReference type="SAM" id="MobiDB-lite"/>
    </source>
</evidence>
<evidence type="ECO:0000313" key="3">
    <source>
        <dbReference type="Proteomes" id="UP000018050"/>
    </source>
</evidence>
<dbReference type="AlphaFoldDB" id="U6GBU4"/>
<reference evidence="2" key="2">
    <citation type="submission" date="2013-10" db="EMBL/GenBank/DDBJ databases">
        <authorList>
            <person name="Aslett M."/>
        </authorList>
    </citation>
    <scope>NUCLEOTIDE SEQUENCE</scope>
    <source>
        <strain evidence="2">Houghton</strain>
    </source>
</reference>
<gene>
    <name evidence="2" type="ORF">EAH_00019810</name>
</gene>
<dbReference type="VEuPathDB" id="ToxoDB:EAH_00019810"/>
<keyword evidence="3" id="KW-1185">Reference proteome</keyword>
<evidence type="ECO:0000313" key="2">
    <source>
        <dbReference type="EMBL" id="CDI76818.1"/>
    </source>
</evidence>